<dbReference type="Proteomes" id="UP000192596">
    <property type="component" value="Unassembled WGS sequence"/>
</dbReference>
<keyword evidence="3" id="KW-0732">Signal</keyword>
<dbReference type="InterPro" id="IPR050309">
    <property type="entry name" value="Type-B_Carboxylest/Lipase"/>
</dbReference>
<dbReference type="SUPFAM" id="SSF53474">
    <property type="entry name" value="alpha/beta-Hydrolases"/>
    <property type="match status" value="1"/>
</dbReference>
<feature type="chain" id="PRO_5011831079" description="Carboxylic ester hydrolase" evidence="3">
    <location>
        <begin position="27"/>
        <end position="551"/>
    </location>
</feature>
<dbReference type="InterPro" id="IPR019826">
    <property type="entry name" value="Carboxylesterase_B_AS"/>
</dbReference>
<dbReference type="GO" id="GO:0016787">
    <property type="term" value="F:hydrolase activity"/>
    <property type="evidence" value="ECO:0007669"/>
    <property type="project" value="UniProtKB-KW"/>
</dbReference>
<dbReference type="InterPro" id="IPR002018">
    <property type="entry name" value="CarbesteraseB"/>
</dbReference>
<feature type="signal peptide" evidence="3">
    <location>
        <begin position="1"/>
        <end position="26"/>
    </location>
</feature>
<sequence>MKTNGKIGLAAATLLISFCTAQSSYSTNTTGPIVDLGYTRYQGNTSYRANFSVDVFYGIRFAQAPVGSLRWQAPQDIESHNDYSPGQIIDARAPSPSCVQGTPAWRAYASNIPTPVAVTGQEDCLLLNVYVPEKPKATPVPVMLMVHGGGYTQGSANGAGNQGQAIVGTSGGDIIYVSIQYRLSIYGFLSSAEVREDGVANAGLLDQRSAFNWVQRNIRAFGGDPARVTIIGGSAGGSAVMNQMILYGGVANPPYRAVIAEYPWWQPYHNNTILQNQYRNLLSASNCTTLACLRGLSTETLKTAGQKTYFDAYYQDNAVAFGDFYYGPSVDGNIIRDLPSNEFKQGHFTKVPLLVDHDGYEGYLYTNRSETTIEQETTGLMKLFPYAKQSFFDRLYQLYPREAYNSTLFQREKLFGDFIIMCPTYYMASAISDWGLPAYKLIFNAGTQLHGATAPFIFQPTDAAYSNNLTISAYMKDWFISFVTDLDPNARSYSNASKPHWPLYNPALGIGAGQTEFAIMDVNYTQIGVIPDLDVKAGCDFFHGRSYEVRN</sequence>
<gene>
    <name evidence="5" type="ORF">B0A48_02197</name>
</gene>
<keyword evidence="6" id="KW-1185">Reference proteome</keyword>
<dbReference type="PANTHER" id="PTHR11559">
    <property type="entry name" value="CARBOXYLESTERASE"/>
    <property type="match status" value="1"/>
</dbReference>
<feature type="domain" description="Carboxylesterase type B" evidence="4">
    <location>
        <begin position="32"/>
        <end position="506"/>
    </location>
</feature>
<evidence type="ECO:0000313" key="5">
    <source>
        <dbReference type="EMBL" id="OQO12733.1"/>
    </source>
</evidence>
<dbReference type="EC" id="3.1.1.-" evidence="3"/>
<dbReference type="STRING" id="1507870.A0A1V8TMY4"/>
<evidence type="ECO:0000256" key="1">
    <source>
        <dbReference type="ARBA" id="ARBA00005964"/>
    </source>
</evidence>
<dbReference type="AlphaFoldDB" id="A0A1V8TMY4"/>
<name>A0A1V8TMY4_9PEZI</name>
<evidence type="ECO:0000256" key="2">
    <source>
        <dbReference type="ARBA" id="ARBA00022801"/>
    </source>
</evidence>
<keyword evidence="2 3" id="KW-0378">Hydrolase</keyword>
<protein>
    <recommendedName>
        <fullName evidence="3">Carboxylic ester hydrolase</fullName>
        <ecNumber evidence="3">3.1.1.-</ecNumber>
    </recommendedName>
</protein>
<dbReference type="Gene3D" id="3.40.50.1820">
    <property type="entry name" value="alpha/beta hydrolase"/>
    <property type="match status" value="1"/>
</dbReference>
<proteinExistence type="inferred from homology"/>
<evidence type="ECO:0000256" key="3">
    <source>
        <dbReference type="RuleBase" id="RU361235"/>
    </source>
</evidence>
<dbReference type="InterPro" id="IPR029058">
    <property type="entry name" value="AB_hydrolase_fold"/>
</dbReference>
<dbReference type="InParanoid" id="A0A1V8TMY4"/>
<dbReference type="PROSITE" id="PS00122">
    <property type="entry name" value="CARBOXYLESTERASE_B_1"/>
    <property type="match status" value="1"/>
</dbReference>
<accession>A0A1V8TMY4</accession>
<comment type="caution">
    <text evidence="5">The sequence shown here is derived from an EMBL/GenBank/DDBJ whole genome shotgun (WGS) entry which is preliminary data.</text>
</comment>
<organism evidence="5 6">
    <name type="scientific">Cryoendolithus antarcticus</name>
    <dbReference type="NCBI Taxonomy" id="1507870"/>
    <lineage>
        <taxon>Eukaryota</taxon>
        <taxon>Fungi</taxon>
        <taxon>Dikarya</taxon>
        <taxon>Ascomycota</taxon>
        <taxon>Pezizomycotina</taxon>
        <taxon>Dothideomycetes</taxon>
        <taxon>Dothideomycetidae</taxon>
        <taxon>Cladosporiales</taxon>
        <taxon>Cladosporiaceae</taxon>
        <taxon>Cryoendolithus</taxon>
    </lineage>
</organism>
<comment type="similarity">
    <text evidence="1 3">Belongs to the type-B carboxylesterase/lipase family.</text>
</comment>
<dbReference type="Pfam" id="PF00135">
    <property type="entry name" value="COesterase"/>
    <property type="match status" value="1"/>
</dbReference>
<evidence type="ECO:0000259" key="4">
    <source>
        <dbReference type="Pfam" id="PF00135"/>
    </source>
</evidence>
<dbReference type="OrthoDB" id="408631at2759"/>
<evidence type="ECO:0000313" key="6">
    <source>
        <dbReference type="Proteomes" id="UP000192596"/>
    </source>
</evidence>
<dbReference type="EMBL" id="NAJO01000004">
    <property type="protein sequence ID" value="OQO12733.1"/>
    <property type="molecule type" value="Genomic_DNA"/>
</dbReference>
<reference evidence="6" key="1">
    <citation type="submission" date="2017-03" db="EMBL/GenBank/DDBJ databases">
        <title>Genomes of endolithic fungi from Antarctica.</title>
        <authorList>
            <person name="Coleine C."/>
            <person name="Masonjones S."/>
            <person name="Stajich J.E."/>
        </authorList>
    </citation>
    <scope>NUCLEOTIDE SEQUENCE [LARGE SCALE GENOMIC DNA]</scope>
    <source>
        <strain evidence="6">CCFEE 5527</strain>
    </source>
</reference>